<dbReference type="InterPro" id="IPR058407">
    <property type="entry name" value="DUF8094"/>
</dbReference>
<dbReference type="EMBL" id="BAAABM010000017">
    <property type="protein sequence ID" value="GAA0337308.1"/>
    <property type="molecule type" value="Genomic_DNA"/>
</dbReference>
<feature type="domain" description="DUF8094" evidence="3">
    <location>
        <begin position="45"/>
        <end position="344"/>
    </location>
</feature>
<reference evidence="5" key="1">
    <citation type="journal article" date="2019" name="Int. J. Syst. Evol. Microbiol.">
        <title>The Global Catalogue of Microorganisms (GCM) 10K type strain sequencing project: providing services to taxonomists for standard genome sequencing and annotation.</title>
        <authorList>
            <consortium name="The Broad Institute Genomics Platform"/>
            <consortium name="The Broad Institute Genome Sequencing Center for Infectious Disease"/>
            <person name="Wu L."/>
            <person name="Ma J."/>
        </authorList>
    </citation>
    <scope>NUCLEOTIDE SEQUENCE [LARGE SCALE GENOMIC DNA]</scope>
    <source>
        <strain evidence="5">JCM 3146</strain>
    </source>
</reference>
<dbReference type="Proteomes" id="UP001501822">
    <property type="component" value="Unassembled WGS sequence"/>
</dbReference>
<sequence length="349" mass="37015">MNKAVASTLVAVLTITAAAGCSGKPHRTVRASPVAAESSPPPEPLTPDVAAKAFHSFVNNDDVARASGDERLALWWTSEGQSQLTAAAFRRAVAAGDPVPRYHYADPVLYVPHLLLTGPQWFVVSARRTRADGKDPHTVYMGFLRTKSVQRWRLSALAVLDAKQKPPKIAVGSDGYAKALATFDNALLIPPRLVPSIQATLAEEGPQNVAAQVMRAGKYTTGYYAADQKAMKNKKAKKAGLHSSVVYAATSFPIFPLATADGGGMVLYALSRDTVITKTKGKDKSDHFPVPDDAAPFLTAKSVKSEIDISQTMQYVAVVPAKPKKQDGTVKAQIVGADGGTVKAAVPAK</sequence>
<feature type="signal peptide" evidence="2">
    <location>
        <begin position="1"/>
        <end position="19"/>
    </location>
</feature>
<evidence type="ECO:0000256" key="2">
    <source>
        <dbReference type="SAM" id="SignalP"/>
    </source>
</evidence>
<keyword evidence="5" id="KW-1185">Reference proteome</keyword>
<dbReference type="Pfam" id="PF26366">
    <property type="entry name" value="DUF8094"/>
    <property type="match status" value="1"/>
</dbReference>
<accession>A0ABP3G660</accession>
<dbReference type="RefSeq" id="WP_252809973.1">
    <property type="nucleotide sequence ID" value="NZ_BAAABM010000017.1"/>
</dbReference>
<organism evidence="4 5">
    <name type="scientific">Actinoallomurus spadix</name>
    <dbReference type="NCBI Taxonomy" id="79912"/>
    <lineage>
        <taxon>Bacteria</taxon>
        <taxon>Bacillati</taxon>
        <taxon>Actinomycetota</taxon>
        <taxon>Actinomycetes</taxon>
        <taxon>Streptosporangiales</taxon>
        <taxon>Thermomonosporaceae</taxon>
        <taxon>Actinoallomurus</taxon>
    </lineage>
</organism>
<evidence type="ECO:0000256" key="1">
    <source>
        <dbReference type="SAM" id="MobiDB-lite"/>
    </source>
</evidence>
<feature type="chain" id="PRO_5046492036" description="DUF8094 domain-containing protein" evidence="2">
    <location>
        <begin position="20"/>
        <end position="349"/>
    </location>
</feature>
<proteinExistence type="predicted"/>
<feature type="region of interest" description="Disordered" evidence="1">
    <location>
        <begin position="23"/>
        <end position="45"/>
    </location>
</feature>
<comment type="caution">
    <text evidence="4">The sequence shown here is derived from an EMBL/GenBank/DDBJ whole genome shotgun (WGS) entry which is preliminary data.</text>
</comment>
<protein>
    <recommendedName>
        <fullName evidence="3">DUF8094 domain-containing protein</fullName>
    </recommendedName>
</protein>
<evidence type="ECO:0000259" key="3">
    <source>
        <dbReference type="Pfam" id="PF26366"/>
    </source>
</evidence>
<keyword evidence="2" id="KW-0732">Signal</keyword>
<evidence type="ECO:0000313" key="4">
    <source>
        <dbReference type="EMBL" id="GAA0337308.1"/>
    </source>
</evidence>
<evidence type="ECO:0000313" key="5">
    <source>
        <dbReference type="Proteomes" id="UP001501822"/>
    </source>
</evidence>
<gene>
    <name evidence="4" type="ORF">GCM10010151_28740</name>
</gene>
<name>A0ABP3G660_9ACTN</name>
<dbReference type="PROSITE" id="PS51257">
    <property type="entry name" value="PROKAR_LIPOPROTEIN"/>
    <property type="match status" value="1"/>
</dbReference>